<dbReference type="OrthoDB" id="2225707at2"/>
<sequence length="214" mass="24370">MEEWQLYADSCGFKIKSSHLINSFISLLKRKSTIANDLLNAFLSGALDYHYDPQIGTGFSVVFKEKVKIIRLNDTVELTKSEFLEILAVVDALYSKIYPLGTIVEIDKELLTRDAKEEFPDIDYYYMSIIGQRISIDNNTYIDYLASFYPNGVRGNGVEKPIPLNNHLVKRVIGEGPETPLTKNYANYLRKEIISNGLIPVSYELWIKGMNNAN</sequence>
<dbReference type="Proteomes" id="UP000257317">
    <property type="component" value="Unassembled WGS sequence"/>
</dbReference>
<dbReference type="RefSeq" id="WP_157964225.1">
    <property type="nucleotide sequence ID" value="NZ_BFBY01000002.1"/>
</dbReference>
<evidence type="ECO:0000313" key="2">
    <source>
        <dbReference type="Proteomes" id="UP000257317"/>
    </source>
</evidence>
<name>A0A2Z6TNZ1_9LACO</name>
<evidence type="ECO:0000313" key="1">
    <source>
        <dbReference type="EMBL" id="GBG04477.1"/>
    </source>
</evidence>
<dbReference type="AlphaFoldDB" id="A0A2Z6TNZ1"/>
<proteinExistence type="predicted"/>
<dbReference type="EMBL" id="BFBY01000002">
    <property type="protein sequence ID" value="GBG04477.1"/>
    <property type="molecule type" value="Genomic_DNA"/>
</dbReference>
<accession>A0A2Z6TNZ1</accession>
<gene>
    <name evidence="1" type="ORF">LrDSM24759_03910</name>
</gene>
<keyword evidence="2" id="KW-1185">Reference proteome</keyword>
<comment type="caution">
    <text evidence="1">The sequence shown here is derived from an EMBL/GenBank/DDBJ whole genome shotgun (WGS) entry which is preliminary data.</text>
</comment>
<protein>
    <submittedName>
        <fullName evidence="1">Uncharacterized protein</fullName>
    </submittedName>
</protein>
<organism evidence="1 2">
    <name type="scientific">Lactobacillus rodentium</name>
    <dbReference type="NCBI Taxonomy" id="947835"/>
    <lineage>
        <taxon>Bacteria</taxon>
        <taxon>Bacillati</taxon>
        <taxon>Bacillota</taxon>
        <taxon>Bacilli</taxon>
        <taxon>Lactobacillales</taxon>
        <taxon>Lactobacillaceae</taxon>
        <taxon>Lactobacillus</taxon>
    </lineage>
</organism>
<reference evidence="2" key="1">
    <citation type="submission" date="2018-03" db="EMBL/GenBank/DDBJ databases">
        <title>New taxa in the Lactobacillus gasseri group.</title>
        <authorList>
            <person name="Tanizawa Y."/>
            <person name="Tohno M."/>
            <person name="Endo A."/>
            <person name="Arita M."/>
        </authorList>
    </citation>
    <scope>NUCLEOTIDE SEQUENCE [LARGE SCALE GENOMIC DNA]</scope>
    <source>
        <strain evidence="2">DSM 24759</strain>
    </source>
</reference>